<dbReference type="GO" id="GO:0071439">
    <property type="term" value="C:clathrin complex"/>
    <property type="evidence" value="ECO:0007669"/>
    <property type="project" value="TreeGrafter"/>
</dbReference>
<dbReference type="EMBL" id="LSRX01000172">
    <property type="protein sequence ID" value="OLQ05934.1"/>
    <property type="molecule type" value="Genomic_DNA"/>
</dbReference>
<dbReference type="Proteomes" id="UP000186817">
    <property type="component" value="Unassembled WGS sequence"/>
</dbReference>
<dbReference type="AlphaFoldDB" id="A0A1Q9EER4"/>
<feature type="transmembrane region" description="Helical" evidence="1">
    <location>
        <begin position="596"/>
        <end position="613"/>
    </location>
</feature>
<feature type="transmembrane region" description="Helical" evidence="1">
    <location>
        <begin position="625"/>
        <end position="649"/>
    </location>
</feature>
<feature type="transmembrane region" description="Helical" evidence="1">
    <location>
        <begin position="669"/>
        <end position="686"/>
    </location>
</feature>
<keyword evidence="1" id="KW-0472">Membrane</keyword>
<dbReference type="SUPFAM" id="SSF50989">
    <property type="entry name" value="Clathrin heavy-chain terminal domain"/>
    <property type="match status" value="1"/>
</dbReference>
<dbReference type="InterPro" id="IPR016025">
    <property type="entry name" value="Clathrin_H-chain_N"/>
</dbReference>
<protein>
    <submittedName>
        <fullName evidence="2">Clathrin heavy chain</fullName>
    </submittedName>
</protein>
<dbReference type="GO" id="GO:0005198">
    <property type="term" value="F:structural molecule activity"/>
    <property type="evidence" value="ECO:0007669"/>
    <property type="project" value="InterPro"/>
</dbReference>
<proteinExistence type="predicted"/>
<dbReference type="GO" id="GO:0006898">
    <property type="term" value="P:receptor-mediated endocytosis"/>
    <property type="evidence" value="ECO:0007669"/>
    <property type="project" value="TreeGrafter"/>
</dbReference>
<dbReference type="OrthoDB" id="421917at2759"/>
<reference evidence="2 3" key="1">
    <citation type="submission" date="2016-02" db="EMBL/GenBank/DDBJ databases">
        <title>Genome analysis of coral dinoflagellate symbionts highlights evolutionary adaptations to a symbiotic lifestyle.</title>
        <authorList>
            <person name="Aranda M."/>
            <person name="Li Y."/>
            <person name="Liew Y.J."/>
            <person name="Baumgarten S."/>
            <person name="Simakov O."/>
            <person name="Wilson M."/>
            <person name="Piel J."/>
            <person name="Ashoor H."/>
            <person name="Bougouffa S."/>
            <person name="Bajic V.B."/>
            <person name="Ryu T."/>
            <person name="Ravasi T."/>
            <person name="Bayer T."/>
            <person name="Micklem G."/>
            <person name="Kim H."/>
            <person name="Bhak J."/>
            <person name="Lajeunesse T.C."/>
            <person name="Voolstra C.R."/>
        </authorList>
    </citation>
    <scope>NUCLEOTIDE SEQUENCE [LARGE SCALE GENOMIC DNA]</scope>
    <source>
        <strain evidence="2 3">CCMP2467</strain>
    </source>
</reference>
<dbReference type="PROSITE" id="PS51257">
    <property type="entry name" value="PROKAR_LIPOPROTEIN"/>
    <property type="match status" value="1"/>
</dbReference>
<organism evidence="2 3">
    <name type="scientific">Symbiodinium microadriaticum</name>
    <name type="common">Dinoflagellate</name>
    <name type="synonym">Zooxanthella microadriatica</name>
    <dbReference type="NCBI Taxonomy" id="2951"/>
    <lineage>
        <taxon>Eukaryota</taxon>
        <taxon>Sar</taxon>
        <taxon>Alveolata</taxon>
        <taxon>Dinophyceae</taxon>
        <taxon>Suessiales</taxon>
        <taxon>Symbiodiniaceae</taxon>
        <taxon>Symbiodinium</taxon>
    </lineage>
</organism>
<keyword evidence="3" id="KW-1185">Reference proteome</keyword>
<dbReference type="GO" id="GO:0032051">
    <property type="term" value="F:clathrin light chain binding"/>
    <property type="evidence" value="ECO:0007669"/>
    <property type="project" value="TreeGrafter"/>
</dbReference>
<evidence type="ECO:0000313" key="2">
    <source>
        <dbReference type="EMBL" id="OLQ05934.1"/>
    </source>
</evidence>
<comment type="caution">
    <text evidence="2">The sequence shown here is derived from an EMBL/GenBank/DDBJ whole genome shotgun (WGS) entry which is preliminary data.</text>
</comment>
<evidence type="ECO:0000256" key="1">
    <source>
        <dbReference type="SAM" id="Phobius"/>
    </source>
</evidence>
<dbReference type="GO" id="GO:0030130">
    <property type="term" value="C:clathrin coat of trans-Golgi network vesicle"/>
    <property type="evidence" value="ECO:0007669"/>
    <property type="project" value="InterPro"/>
</dbReference>
<dbReference type="Gene3D" id="2.130.10.110">
    <property type="entry name" value="Clathrin heavy-chain terminal domain"/>
    <property type="match status" value="2"/>
</dbReference>
<dbReference type="PANTHER" id="PTHR10292">
    <property type="entry name" value="CLATHRIN HEAVY CHAIN RELATED"/>
    <property type="match status" value="1"/>
</dbReference>
<dbReference type="GO" id="GO:0030132">
    <property type="term" value="C:clathrin coat of coated pit"/>
    <property type="evidence" value="ECO:0007669"/>
    <property type="project" value="InterPro"/>
</dbReference>
<gene>
    <name evidence="2" type="primary">Chc</name>
    <name evidence="2" type="ORF">AK812_SmicGene10820</name>
</gene>
<keyword evidence="1" id="KW-1133">Transmembrane helix</keyword>
<name>A0A1Q9EER4_SYMMI</name>
<sequence>MVNRNSHACAVSFATSQGVASVGCRYASPVEARQTACKASYRIPGRHIAQADVCRLAMATMASTEDCEFLVATDLEAPDTSAASVQPDSGTPAEPRVIPALVVGFMAMALMAASLFLLDLEGEHQGKARWRLLQAAGGGSAVGSCWLKCGAAVGKAVHWIGTFIARTFASVGRCIHSIFASVNSGFGDCCGAVGHQLGRCPGCGGWCSHCWMASGRCMGGKEVLAPALSALTTAIDLASQGINAQAFKFNSLTMVASMGSVIRVLDVEGSQALRSDKYISIKDTAADGTAQVVVVDMHNNNAVSKRPMKAEATLMNPADNIIALKATDVGKAMHGLAVSCYEAATEGQAGHFVQIFNLDSKEKLGVYQCPEQIVFWRWLAPRLLALICAQVSTLRNSDTLVVGPGLPVLRGKDVYHWNLSVANSQPEKIFQRAGKLAEAGTQIINYSANSQVEPRTGDSKSRDLSEVSWCLLTGVERKQQQLLEGHAGCFGNVYVDDGGVRCGVFAFQAGNPQTKLHIMDILKNRGESAPPFKVQMEIAMPPEADVAQDLRQIMLMSGVRPYDLASSALSTEAGFLFMFDIGTGTMLVRSRVSQETVFITVGSALSGGMIFVNKRGAVMSAKANSFSAGCAVSAGLETGISMSITIMVMVVMERTQSKSNNSDCDPGDLVSIILTLVIAIVRVVALRSSTSSSSS</sequence>
<keyword evidence="1" id="KW-0812">Transmembrane</keyword>
<dbReference type="PANTHER" id="PTHR10292:SF1">
    <property type="entry name" value="CLATHRIN HEAVY CHAIN"/>
    <property type="match status" value="1"/>
</dbReference>
<dbReference type="GO" id="GO:0006886">
    <property type="term" value="P:intracellular protein transport"/>
    <property type="evidence" value="ECO:0007669"/>
    <property type="project" value="InterPro"/>
</dbReference>
<evidence type="ECO:0000313" key="3">
    <source>
        <dbReference type="Proteomes" id="UP000186817"/>
    </source>
</evidence>
<accession>A0A1Q9EER4</accession>